<comment type="caution">
    <text evidence="2">The sequence shown here is derived from an EMBL/GenBank/DDBJ whole genome shotgun (WGS) entry which is preliminary data.</text>
</comment>
<name>A0AAP0FJS0_9MAGN</name>
<dbReference type="AlphaFoldDB" id="A0AAP0FJS0"/>
<dbReference type="EMBL" id="JBBNAF010000010">
    <property type="protein sequence ID" value="KAK9107807.1"/>
    <property type="molecule type" value="Genomic_DNA"/>
</dbReference>
<feature type="compositionally biased region" description="Basic and acidic residues" evidence="1">
    <location>
        <begin position="15"/>
        <end position="24"/>
    </location>
</feature>
<feature type="compositionally biased region" description="Low complexity" evidence="1">
    <location>
        <begin position="70"/>
        <end position="89"/>
    </location>
</feature>
<evidence type="ECO:0000313" key="2">
    <source>
        <dbReference type="EMBL" id="KAK9107807.1"/>
    </source>
</evidence>
<gene>
    <name evidence="2" type="ORF">Syun_023818</name>
</gene>
<evidence type="ECO:0000256" key="1">
    <source>
        <dbReference type="SAM" id="MobiDB-lite"/>
    </source>
</evidence>
<evidence type="ECO:0000313" key="3">
    <source>
        <dbReference type="Proteomes" id="UP001420932"/>
    </source>
</evidence>
<keyword evidence="3" id="KW-1185">Reference proteome</keyword>
<sequence>MCSGGAGAQVTKSSGCREDAGRARMERRRGARWTRKGGEGQASFQDVDAVVGATPGSDARDQQDATSADSSNSSGPPTQTTSGSGELDL</sequence>
<organism evidence="2 3">
    <name type="scientific">Stephania yunnanensis</name>
    <dbReference type="NCBI Taxonomy" id="152371"/>
    <lineage>
        <taxon>Eukaryota</taxon>
        <taxon>Viridiplantae</taxon>
        <taxon>Streptophyta</taxon>
        <taxon>Embryophyta</taxon>
        <taxon>Tracheophyta</taxon>
        <taxon>Spermatophyta</taxon>
        <taxon>Magnoliopsida</taxon>
        <taxon>Ranunculales</taxon>
        <taxon>Menispermaceae</taxon>
        <taxon>Menispermoideae</taxon>
        <taxon>Cissampelideae</taxon>
        <taxon>Stephania</taxon>
    </lineage>
</organism>
<feature type="region of interest" description="Disordered" evidence="1">
    <location>
        <begin position="1"/>
        <end position="89"/>
    </location>
</feature>
<reference evidence="2 3" key="1">
    <citation type="submission" date="2024-01" db="EMBL/GenBank/DDBJ databases">
        <title>Genome assemblies of Stephania.</title>
        <authorList>
            <person name="Yang L."/>
        </authorList>
    </citation>
    <scope>NUCLEOTIDE SEQUENCE [LARGE SCALE GENOMIC DNA]</scope>
    <source>
        <strain evidence="2">YNDBR</strain>
        <tissue evidence="2">Leaf</tissue>
    </source>
</reference>
<accession>A0AAP0FJS0</accession>
<protein>
    <submittedName>
        <fullName evidence="2">Uncharacterized protein</fullName>
    </submittedName>
</protein>
<feature type="compositionally biased region" description="Basic residues" evidence="1">
    <location>
        <begin position="25"/>
        <end position="35"/>
    </location>
</feature>
<dbReference type="Proteomes" id="UP001420932">
    <property type="component" value="Unassembled WGS sequence"/>
</dbReference>
<proteinExistence type="predicted"/>